<gene>
    <name evidence="2" type="ORF">E1298_38745</name>
</gene>
<dbReference type="Proteomes" id="UP000294513">
    <property type="component" value="Unassembled WGS sequence"/>
</dbReference>
<reference evidence="2 3" key="1">
    <citation type="submission" date="2019-03" db="EMBL/GenBank/DDBJ databases">
        <title>Draft genome sequences of novel Actinobacteria.</title>
        <authorList>
            <person name="Sahin N."/>
            <person name="Ay H."/>
            <person name="Saygin H."/>
        </authorList>
    </citation>
    <scope>NUCLEOTIDE SEQUENCE [LARGE SCALE GENOMIC DNA]</scope>
    <source>
        <strain evidence="2 3">H3C3</strain>
    </source>
</reference>
<dbReference type="AlphaFoldDB" id="A0A4R5A932"/>
<name>A0A4R5A932_9ACTN</name>
<dbReference type="OrthoDB" id="3469901at2"/>
<proteinExistence type="predicted"/>
<sequence length="112" mass="11410">MTFLPGGLAASGPCAVTGGAGRKTTTCKWRGNAGWVEIVVVRGNGFGPEDLSPMPGVPGRTSVRGMPALTADRPDAGRQISWLARPGLGVIVKAGGGSAKDQLMRIAEGVRP</sequence>
<organism evidence="2 3">
    <name type="scientific">Actinomadura rubrisoli</name>
    <dbReference type="NCBI Taxonomy" id="2530368"/>
    <lineage>
        <taxon>Bacteria</taxon>
        <taxon>Bacillati</taxon>
        <taxon>Actinomycetota</taxon>
        <taxon>Actinomycetes</taxon>
        <taxon>Streptosporangiales</taxon>
        <taxon>Thermomonosporaceae</taxon>
        <taxon>Actinomadura</taxon>
    </lineage>
</organism>
<evidence type="ECO:0000313" key="3">
    <source>
        <dbReference type="Proteomes" id="UP000294513"/>
    </source>
</evidence>
<keyword evidence="3" id="KW-1185">Reference proteome</keyword>
<accession>A0A4R5A932</accession>
<comment type="caution">
    <text evidence="2">The sequence shown here is derived from an EMBL/GenBank/DDBJ whole genome shotgun (WGS) entry which is preliminary data.</text>
</comment>
<dbReference type="EMBL" id="SMKU01000346">
    <property type="protein sequence ID" value="TDD68135.1"/>
    <property type="molecule type" value="Genomic_DNA"/>
</dbReference>
<protein>
    <submittedName>
        <fullName evidence="2">Uncharacterized protein</fullName>
    </submittedName>
</protein>
<feature type="region of interest" description="Disordered" evidence="1">
    <location>
        <begin position="49"/>
        <end position="71"/>
    </location>
</feature>
<evidence type="ECO:0000313" key="2">
    <source>
        <dbReference type="EMBL" id="TDD68135.1"/>
    </source>
</evidence>
<evidence type="ECO:0000256" key="1">
    <source>
        <dbReference type="SAM" id="MobiDB-lite"/>
    </source>
</evidence>